<evidence type="ECO:0000313" key="3">
    <source>
        <dbReference type="Proteomes" id="UP000000954"/>
    </source>
</evidence>
<dbReference type="eggNOG" id="ENOG5031TKE">
    <property type="taxonomic scope" value="Bacteria"/>
</dbReference>
<organism evidence="2 3">
    <name type="scientific">Cryptobacterium curtum (strain ATCC 700683 / DSM 15641 / CCUG 43107 / 12-3)</name>
    <dbReference type="NCBI Taxonomy" id="469378"/>
    <lineage>
        <taxon>Bacteria</taxon>
        <taxon>Bacillati</taxon>
        <taxon>Actinomycetota</taxon>
        <taxon>Coriobacteriia</taxon>
        <taxon>Eggerthellales</taxon>
        <taxon>Eggerthellaceae</taxon>
        <taxon>Cryptobacterium</taxon>
    </lineage>
</organism>
<dbReference type="RefSeq" id="WP_012802651.1">
    <property type="nucleotide sequence ID" value="NC_013170.1"/>
</dbReference>
<proteinExistence type="predicted"/>
<name>C7MM22_CRYCD</name>
<keyword evidence="3" id="KW-1185">Reference proteome</keyword>
<reference evidence="2 3" key="1">
    <citation type="journal article" date="2009" name="Stand. Genomic Sci.">
        <title>Complete genome sequence of Cryptobacterium curtum type strain (12-3).</title>
        <authorList>
            <person name="Mavrommatis K."/>
            <person name="Pukall R."/>
            <person name="Rohde C."/>
            <person name="Chen F."/>
            <person name="Sims D."/>
            <person name="Brettin T."/>
            <person name="Kuske C."/>
            <person name="Detter J.C."/>
            <person name="Han C."/>
            <person name="Lapidus A."/>
            <person name="Copeland A."/>
            <person name="Glavina Del Rio T."/>
            <person name="Nolan M."/>
            <person name="Lucas S."/>
            <person name="Tice H."/>
            <person name="Cheng J.F."/>
            <person name="Bruce D."/>
            <person name="Goodwin L."/>
            <person name="Pitluck S."/>
            <person name="Ovchinnikova G."/>
            <person name="Pati A."/>
            <person name="Ivanova N."/>
            <person name="Chen A."/>
            <person name="Palaniappan K."/>
            <person name="Chain P."/>
            <person name="D'haeseleer P."/>
            <person name="Goker M."/>
            <person name="Bristow J."/>
            <person name="Eisen J.A."/>
            <person name="Markowitz V."/>
            <person name="Hugenholtz P."/>
            <person name="Rohde M."/>
            <person name="Klenk H.P."/>
            <person name="Kyrpides N.C."/>
        </authorList>
    </citation>
    <scope>NUCLEOTIDE SEQUENCE [LARGE SCALE GENOMIC DNA]</scope>
    <source>
        <strain evidence="3">ATCC 700683 / DSM 15641 / 12-3</strain>
    </source>
</reference>
<dbReference type="OrthoDB" id="3176105at2"/>
<evidence type="ECO:0000313" key="2">
    <source>
        <dbReference type="EMBL" id="ACU93962.1"/>
    </source>
</evidence>
<feature type="chain" id="PRO_5002980181" description="Lipoprotein" evidence="1">
    <location>
        <begin position="37"/>
        <end position="171"/>
    </location>
</feature>
<dbReference type="Proteomes" id="UP000000954">
    <property type="component" value="Chromosome"/>
</dbReference>
<dbReference type="HOGENOM" id="CLU_103351_0_0_11"/>
<sequence length="171" mass="17965">MKRSSTSSSAFTWGMTLVVVAALAFALAGCSLNRTAASDGDQASDNRQYMASLNQQMSDLQTEMDAFQKAVAAGDVVSMRAQQQAVDGTITAVKAADAPERLQSVKDNYVDALDTLDGALDGYVSLYSDVQRGAVSSDGYDQRLSAVQDAYNSGIEKVKAADAAVSEIASE</sequence>
<dbReference type="PROSITE" id="PS51257">
    <property type="entry name" value="PROKAR_LIPOPROTEIN"/>
    <property type="match status" value="1"/>
</dbReference>
<evidence type="ECO:0000256" key="1">
    <source>
        <dbReference type="SAM" id="SignalP"/>
    </source>
</evidence>
<dbReference type="AlphaFoldDB" id="C7MM22"/>
<dbReference type="EMBL" id="CP001682">
    <property type="protein sequence ID" value="ACU93962.1"/>
    <property type="molecule type" value="Genomic_DNA"/>
</dbReference>
<dbReference type="KEGG" id="ccu:Ccur_02310"/>
<keyword evidence="1" id="KW-0732">Signal</keyword>
<protein>
    <recommendedName>
        <fullName evidence="4">Lipoprotein</fullName>
    </recommendedName>
</protein>
<evidence type="ECO:0008006" key="4">
    <source>
        <dbReference type="Google" id="ProtNLM"/>
    </source>
</evidence>
<dbReference type="STRING" id="469378.Ccur_02310"/>
<accession>C7MM22</accession>
<feature type="signal peptide" evidence="1">
    <location>
        <begin position="1"/>
        <end position="36"/>
    </location>
</feature>
<gene>
    <name evidence="2" type="ordered locus">Ccur_02310</name>
</gene>